<name>A0ABN0R792_MYCUL</name>
<dbReference type="Proteomes" id="UP000020681">
    <property type="component" value="Unassembled WGS sequence"/>
</dbReference>
<protein>
    <submittedName>
        <fullName evidence="1">Uncharacterized protein</fullName>
    </submittedName>
</protein>
<organism evidence="1 2">
    <name type="scientific">Mycobacterium ulcerans str. Harvey</name>
    <dbReference type="NCBI Taxonomy" id="1299332"/>
    <lineage>
        <taxon>Bacteria</taxon>
        <taxon>Bacillati</taxon>
        <taxon>Actinomycetota</taxon>
        <taxon>Actinomycetes</taxon>
        <taxon>Mycobacteriales</taxon>
        <taxon>Mycobacteriaceae</taxon>
        <taxon>Mycobacterium</taxon>
        <taxon>Mycobacterium ulcerans group</taxon>
    </lineage>
</organism>
<evidence type="ECO:0000313" key="1">
    <source>
        <dbReference type="EMBL" id="EUA93043.1"/>
    </source>
</evidence>
<evidence type="ECO:0000313" key="2">
    <source>
        <dbReference type="Proteomes" id="UP000020681"/>
    </source>
</evidence>
<reference evidence="1 2" key="1">
    <citation type="submission" date="2014-01" db="EMBL/GenBank/DDBJ databases">
        <authorList>
            <person name="Dobos K."/>
            <person name="Lenaerts A."/>
            <person name="Ordway D."/>
            <person name="DeGroote M.A."/>
            <person name="Parker T."/>
            <person name="Sizemore C."/>
            <person name="Tallon L.J."/>
            <person name="Sadzewicz L.K."/>
            <person name="Sengamalay N."/>
            <person name="Fraser C.M."/>
            <person name="Hine E."/>
            <person name="Shefchek K.A."/>
            <person name="Das S.P."/>
            <person name="Tettelin H."/>
        </authorList>
    </citation>
    <scope>NUCLEOTIDE SEQUENCE [LARGE SCALE GENOMIC DNA]</scope>
    <source>
        <strain evidence="1 2">Harvey</strain>
    </source>
</reference>
<gene>
    <name evidence="1" type="ORF">I551_0447</name>
</gene>
<proteinExistence type="predicted"/>
<comment type="caution">
    <text evidence="1">The sequence shown here is derived from an EMBL/GenBank/DDBJ whole genome shotgun (WGS) entry which is preliminary data.</text>
</comment>
<dbReference type="EMBL" id="JAOL01000068">
    <property type="protein sequence ID" value="EUA93043.1"/>
    <property type="molecule type" value="Genomic_DNA"/>
</dbReference>
<sequence>MKTPCGRRMSRQPCAILAARSKPDFSTKKALIDCFRPSLAP</sequence>
<keyword evidence="2" id="KW-1185">Reference proteome</keyword>
<accession>A0ABN0R792</accession>